<keyword evidence="2" id="KW-0813">Transport</keyword>
<keyword evidence="6 10" id="KW-1133">Transmembrane helix</keyword>
<dbReference type="Pfam" id="PF02096">
    <property type="entry name" value="60KD_IMP"/>
    <property type="match status" value="1"/>
</dbReference>
<proteinExistence type="inferred from homology"/>
<feature type="domain" description="Membrane insertase YidC/Oxa/ALB C-terminal" evidence="11">
    <location>
        <begin position="1"/>
        <end position="180"/>
    </location>
</feature>
<dbReference type="InterPro" id="IPR001708">
    <property type="entry name" value="YidC/ALB3/OXA1/COX18"/>
</dbReference>
<dbReference type="PANTHER" id="PTHR12428:SF65">
    <property type="entry name" value="CYTOCHROME C OXIDASE ASSEMBLY PROTEIN COX18, MITOCHONDRIAL"/>
    <property type="match status" value="1"/>
</dbReference>
<comment type="caution">
    <text evidence="12">The sequence shown here is derived from an EMBL/GenBank/DDBJ whole genome shotgun (WGS) entry which is preliminary data.</text>
</comment>
<evidence type="ECO:0000256" key="8">
    <source>
        <dbReference type="ARBA" id="ARBA00023186"/>
    </source>
</evidence>
<dbReference type="CDD" id="cd20070">
    <property type="entry name" value="5TM_YidC_Alb3"/>
    <property type="match status" value="1"/>
</dbReference>
<gene>
    <name evidence="12" type="primary">yidC</name>
    <name evidence="12" type="ORF">K0U00_23225</name>
</gene>
<evidence type="ECO:0000256" key="2">
    <source>
        <dbReference type="ARBA" id="ARBA00022448"/>
    </source>
</evidence>
<feature type="transmembrane region" description="Helical" evidence="10">
    <location>
        <begin position="67"/>
        <end position="88"/>
    </location>
</feature>
<dbReference type="InterPro" id="IPR047196">
    <property type="entry name" value="YidC_ALB_C"/>
</dbReference>
<dbReference type="PANTHER" id="PTHR12428">
    <property type="entry name" value="OXA1"/>
    <property type="match status" value="1"/>
</dbReference>
<dbReference type="NCBIfam" id="TIGR03592">
    <property type="entry name" value="yidC_oxa1_cterm"/>
    <property type="match status" value="1"/>
</dbReference>
<evidence type="ECO:0000256" key="6">
    <source>
        <dbReference type="ARBA" id="ARBA00022989"/>
    </source>
</evidence>
<organism evidence="12 13">
    <name type="scientific">Paenibacillus sepulcri</name>
    <dbReference type="NCBI Taxonomy" id="359917"/>
    <lineage>
        <taxon>Bacteria</taxon>
        <taxon>Bacillati</taxon>
        <taxon>Bacillota</taxon>
        <taxon>Bacilli</taxon>
        <taxon>Bacillales</taxon>
        <taxon>Paenibacillaceae</taxon>
        <taxon>Paenibacillus</taxon>
    </lineage>
</organism>
<evidence type="ECO:0000256" key="5">
    <source>
        <dbReference type="ARBA" id="ARBA00022927"/>
    </source>
</evidence>
<feature type="non-terminal residue" evidence="12">
    <location>
        <position position="1"/>
    </location>
</feature>
<keyword evidence="4 9" id="KW-0812">Transmembrane</keyword>
<comment type="subcellular location">
    <subcellularLocation>
        <location evidence="1">Cell membrane</location>
        <topology evidence="1">Multi-pass membrane protein</topology>
    </subcellularLocation>
    <subcellularLocation>
        <location evidence="9">Membrane</location>
        <topology evidence="9">Multi-pass membrane protein</topology>
    </subcellularLocation>
</comment>
<sequence length="207" mass="23440">VLVRLALLPFMISQYKRQQIMKRKMSTMQPEINAIKEKYAKHKDAESQRKQQQETMAVYSKHGYNPLALGCLPMLLQIPILSGLYYAIRMTPDLAQHTFLWFQLGSPDKILPFLAAAVYLLQAKITQSANPPMNGQMGMSWIIYLSPVMMGFFSFSVPAAIPLYWCVGGLIVVLQTMLAKRLYPPDILPAVIPDPPKAHPPKRRLKA</sequence>
<evidence type="ECO:0000256" key="7">
    <source>
        <dbReference type="ARBA" id="ARBA00023136"/>
    </source>
</evidence>
<evidence type="ECO:0000313" key="12">
    <source>
        <dbReference type="EMBL" id="MBW7456953.1"/>
    </source>
</evidence>
<keyword evidence="5" id="KW-0653">Protein transport</keyword>
<evidence type="ECO:0000256" key="10">
    <source>
        <dbReference type="SAM" id="Phobius"/>
    </source>
</evidence>
<feature type="transmembrane region" description="Helical" evidence="10">
    <location>
        <begin position="100"/>
        <end position="121"/>
    </location>
</feature>
<evidence type="ECO:0000256" key="1">
    <source>
        <dbReference type="ARBA" id="ARBA00004651"/>
    </source>
</evidence>
<keyword evidence="13" id="KW-1185">Reference proteome</keyword>
<accession>A0ABS7C7Q0</accession>
<dbReference type="EMBL" id="JAHZIK010000709">
    <property type="protein sequence ID" value="MBW7456953.1"/>
    <property type="molecule type" value="Genomic_DNA"/>
</dbReference>
<evidence type="ECO:0000259" key="11">
    <source>
        <dbReference type="Pfam" id="PF02096"/>
    </source>
</evidence>
<keyword evidence="7 10" id="KW-0472">Membrane</keyword>
<feature type="transmembrane region" description="Helical" evidence="10">
    <location>
        <begin position="141"/>
        <end position="174"/>
    </location>
</feature>
<dbReference type="PRINTS" id="PR00701">
    <property type="entry name" value="60KDINNERMP"/>
</dbReference>
<keyword evidence="3" id="KW-1003">Cell membrane</keyword>
<keyword evidence="8" id="KW-0143">Chaperone</keyword>
<reference evidence="12 13" key="1">
    <citation type="submission" date="2021-07" db="EMBL/GenBank/DDBJ databases">
        <title>Paenibacillus radiodurans sp. nov., isolated from the southeastern edge of Tengger Desert.</title>
        <authorList>
            <person name="Zhang G."/>
        </authorList>
    </citation>
    <scope>NUCLEOTIDE SEQUENCE [LARGE SCALE GENOMIC DNA]</scope>
    <source>
        <strain evidence="12 13">CCM 7311</strain>
    </source>
</reference>
<dbReference type="Proteomes" id="UP001519887">
    <property type="component" value="Unassembled WGS sequence"/>
</dbReference>
<evidence type="ECO:0000313" key="13">
    <source>
        <dbReference type="Proteomes" id="UP001519887"/>
    </source>
</evidence>
<evidence type="ECO:0000256" key="9">
    <source>
        <dbReference type="RuleBase" id="RU003945"/>
    </source>
</evidence>
<protein>
    <submittedName>
        <fullName evidence="12">Membrane protein insertase YidC</fullName>
    </submittedName>
</protein>
<name>A0ABS7C7Q0_9BACL</name>
<comment type="similarity">
    <text evidence="9">Belongs to the OXA1/ALB3/YidC family.</text>
</comment>
<dbReference type="InterPro" id="IPR028055">
    <property type="entry name" value="YidC/Oxa/ALB_C"/>
</dbReference>
<evidence type="ECO:0000256" key="4">
    <source>
        <dbReference type="ARBA" id="ARBA00022692"/>
    </source>
</evidence>
<evidence type="ECO:0000256" key="3">
    <source>
        <dbReference type="ARBA" id="ARBA00022475"/>
    </source>
</evidence>